<dbReference type="Proteomes" id="UP000031443">
    <property type="component" value="Unassembled WGS sequence"/>
</dbReference>
<dbReference type="InterPro" id="IPR036179">
    <property type="entry name" value="Ig-like_dom_sf"/>
</dbReference>
<dbReference type="InterPro" id="IPR045914">
    <property type="entry name" value="Zn532-like"/>
</dbReference>
<dbReference type="InterPro" id="IPR007110">
    <property type="entry name" value="Ig-like_dom"/>
</dbReference>
<dbReference type="Pfam" id="PF13927">
    <property type="entry name" value="Ig_3"/>
    <property type="match status" value="1"/>
</dbReference>
<dbReference type="EMBL" id="KB551348">
    <property type="protein sequence ID" value="EMP30169.1"/>
    <property type="molecule type" value="Genomic_DNA"/>
</dbReference>
<proteinExistence type="predicted"/>
<evidence type="ECO:0000256" key="1">
    <source>
        <dbReference type="ARBA" id="ARBA00023157"/>
    </source>
</evidence>
<feature type="region of interest" description="Disordered" evidence="3">
    <location>
        <begin position="1248"/>
        <end position="1344"/>
    </location>
</feature>
<dbReference type="Gene3D" id="2.60.40.3360">
    <property type="match status" value="1"/>
</dbReference>
<dbReference type="InterPro" id="IPR003599">
    <property type="entry name" value="Ig_sub"/>
</dbReference>
<evidence type="ECO:0008006" key="8">
    <source>
        <dbReference type="Google" id="ProtNLM"/>
    </source>
</evidence>
<feature type="domain" description="Caspase family p20" evidence="4">
    <location>
        <begin position="197"/>
        <end position="321"/>
    </location>
</feature>
<sequence length="1344" mass="148508">MQIAIVITEQPASTSVPVGYSLTLRCRATACTSPQYQWFYQCQSACCQIVGATEPDLLIAARETRLYICRINDLHKNVTFSNWVRVEVHQHIPKGLLPELWQGEPVIVLNPTAPEVQVGKPLQLQCAALGMPAPHYQWYHNGTPMKHQKKKKLLINSAKLSDSGTYLCCAANGQGEHWTDAVEIHIGTCLADPFFATDKVALLVGNNHYWNHPHLMAPITDVFELSLLLKRLGFRVVSLLDLNKTEMLIAVNQFLQLLGKGVYAIFYYAGHGYEHSGRNYMVPIDAPQPYAPENCISVQRILQKMQQRQTALNLILLDTCRKWYNPQCALSQVQPLEPWGNTVYGYATSEDAEAYEVQDGEFSSGIFMKYLKKHILQEKKVTHVLEDVLEDIGRDPLVTGKQVMEIKHTLKEARALTDPICTTGPTAELWGHSHELLKETLTFPCGIQVELRFQVVFSNVMHVSAKLQAPPPHITDIRLLLCRPAEVQELAMLSDCQSDRMVSLLVSLYEQEELDCVLRLCGLQKIQTDVLLQLDLHYTQLGTKQRACESLQKILQKSLLAKLFSPKSSANPSSMAGQEAAATMCPKDAPVRWVAGERRLVAGHPALKAAPHQQQRRRISNLWHAARQRKPPGGLGQFVYLLRLRVRLAAFRRSRPMGAVVSAFIMGDMKTPDFDDLLAAFDIPDPTSLDAKETIQSTGEENENHLKPSGICIDENVSLSQSVPAPDIPVVSVIVKNTSRQESFEAEKEGNHLGAGLLHNGFRGSDLPSEAHNLVNNYGKFDSAFINGDSSKNYSEKLDQSKSEPLPTFSQFSPISSPEPEDAFKENSIDNKPKHAQTPYFPPTPMYIPSAASVLDSLRKVPEPELSMFDQYCKKEQKMEIHSQQENRLELSRKEQDRVAEKLVESSKDLVDTNNFLGEGLAFGSFHNNNLKESRGSMPEVNFSSSIPPRQRLKPAHSKLSSCVAALVALQAKKVACIPKEDQTSLTKEPSGHFKDGMKGSPKMPKSPKSPRSPLEVVKKANKQPESPRSVCSDSSGKGSPSVAAGSPPAIPKVRIKTIKMSSGEIKRTVTRILPEAEELGKSPEESSAEGSAAEEFTKSFPSPDTSAVMENEASKGSTKNAAATAIQVSNVASPCIDDMKTETTDNSTPKVSSSPLPNCGSDAIKIDPLRLIRHGLKCLECNKQAQDYVALAAHFQRTSEDNEGLLDTFPHLCMNEIIKGVDEWIETEQGRINGQRSIQWGQLITSSHDKSTAEHSPVDSGTPPEQEAQVESTGECQLLTHHSEDAVGGLPPPPPLSVDSDDGVLSAMPEDFVDGEDEEEEKLEESTQHTILPDSQDLFIFPD</sequence>
<dbReference type="InterPro" id="IPR011600">
    <property type="entry name" value="Pept_C14_caspase"/>
</dbReference>
<keyword evidence="2" id="KW-0393">Immunoglobulin domain</keyword>
<dbReference type="Pfam" id="PF00656">
    <property type="entry name" value="Peptidase_C14"/>
    <property type="match status" value="1"/>
</dbReference>
<feature type="region of interest" description="Disordered" evidence="3">
    <location>
        <begin position="1070"/>
        <end position="1122"/>
    </location>
</feature>
<name>M7AZI4_CHEMY</name>
<dbReference type="GO" id="GO:0006508">
    <property type="term" value="P:proteolysis"/>
    <property type="evidence" value="ECO:0007669"/>
    <property type="project" value="InterPro"/>
</dbReference>
<feature type="domain" description="Ig-like" evidence="5">
    <location>
        <begin position="105"/>
        <end position="185"/>
    </location>
</feature>
<dbReference type="PROSITE" id="PS50835">
    <property type="entry name" value="IG_LIKE"/>
    <property type="match status" value="2"/>
</dbReference>
<dbReference type="SUPFAM" id="SSF52129">
    <property type="entry name" value="Caspase-like"/>
    <property type="match status" value="1"/>
</dbReference>
<keyword evidence="7" id="KW-1185">Reference proteome</keyword>
<dbReference type="PANTHER" id="PTHR47222">
    <property type="entry name" value="ZINC FINGER PROTEIN 532-RELATED"/>
    <property type="match status" value="1"/>
</dbReference>
<dbReference type="InterPro" id="IPR013783">
    <property type="entry name" value="Ig-like_fold"/>
</dbReference>
<accession>M7AZI4</accession>
<evidence type="ECO:0000259" key="5">
    <source>
        <dbReference type="PROSITE" id="PS50835"/>
    </source>
</evidence>
<dbReference type="InterPro" id="IPR003598">
    <property type="entry name" value="Ig_sub2"/>
</dbReference>
<dbReference type="PROSITE" id="PS50208">
    <property type="entry name" value="CASPASE_P20"/>
    <property type="match status" value="1"/>
</dbReference>
<dbReference type="Pfam" id="PF18703">
    <property type="entry name" value="MALT1_Ig"/>
    <property type="match status" value="1"/>
</dbReference>
<dbReference type="InterPro" id="IPR001309">
    <property type="entry name" value="Pept_C14_p20"/>
</dbReference>
<dbReference type="InterPro" id="IPR033540">
    <property type="entry name" value="MALT1_IG-like_dom_sf"/>
</dbReference>
<organism evidence="6 7">
    <name type="scientific">Chelonia mydas</name>
    <name type="common">Green sea-turtle</name>
    <name type="synonym">Chelonia agassizi</name>
    <dbReference type="NCBI Taxonomy" id="8469"/>
    <lineage>
        <taxon>Eukaryota</taxon>
        <taxon>Metazoa</taxon>
        <taxon>Chordata</taxon>
        <taxon>Craniata</taxon>
        <taxon>Vertebrata</taxon>
        <taxon>Euteleostomi</taxon>
        <taxon>Archelosauria</taxon>
        <taxon>Testudinata</taxon>
        <taxon>Testudines</taxon>
        <taxon>Cryptodira</taxon>
        <taxon>Durocryptodira</taxon>
        <taxon>Americhelydia</taxon>
        <taxon>Chelonioidea</taxon>
        <taxon>Cheloniidae</taxon>
        <taxon>Chelonia</taxon>
    </lineage>
</organism>
<evidence type="ECO:0000256" key="3">
    <source>
        <dbReference type="SAM" id="MobiDB-lite"/>
    </source>
</evidence>
<dbReference type="Gene3D" id="2.60.40.10">
    <property type="entry name" value="Immunoglobulins"/>
    <property type="match status" value="2"/>
</dbReference>
<dbReference type="PANTHER" id="PTHR47222:SF1">
    <property type="entry name" value="ZINC FINGER PROTEIN 592"/>
    <property type="match status" value="1"/>
</dbReference>
<reference evidence="7" key="1">
    <citation type="journal article" date="2013" name="Nat. Genet.">
        <title>The draft genomes of soft-shell turtle and green sea turtle yield insights into the development and evolution of the turtle-specific body plan.</title>
        <authorList>
            <person name="Wang Z."/>
            <person name="Pascual-Anaya J."/>
            <person name="Zadissa A."/>
            <person name="Li W."/>
            <person name="Niimura Y."/>
            <person name="Huang Z."/>
            <person name="Li C."/>
            <person name="White S."/>
            <person name="Xiong Z."/>
            <person name="Fang D."/>
            <person name="Wang B."/>
            <person name="Ming Y."/>
            <person name="Chen Y."/>
            <person name="Zheng Y."/>
            <person name="Kuraku S."/>
            <person name="Pignatelli M."/>
            <person name="Herrero J."/>
            <person name="Beal K."/>
            <person name="Nozawa M."/>
            <person name="Li Q."/>
            <person name="Wang J."/>
            <person name="Zhang H."/>
            <person name="Yu L."/>
            <person name="Shigenobu S."/>
            <person name="Wang J."/>
            <person name="Liu J."/>
            <person name="Flicek P."/>
            <person name="Searle S."/>
            <person name="Wang J."/>
            <person name="Kuratani S."/>
            <person name="Yin Y."/>
            <person name="Aken B."/>
            <person name="Zhang G."/>
            <person name="Irie N."/>
        </authorList>
    </citation>
    <scope>NUCLEOTIDE SEQUENCE [LARGE SCALE GENOMIC DNA]</scope>
</reference>
<feature type="compositionally biased region" description="Basic and acidic residues" evidence="3">
    <location>
        <begin position="1248"/>
        <end position="1258"/>
    </location>
</feature>
<feature type="region of interest" description="Disordered" evidence="3">
    <location>
        <begin position="792"/>
        <end position="826"/>
    </location>
</feature>
<dbReference type="InterPro" id="IPR029030">
    <property type="entry name" value="Caspase-like_dom_sf"/>
</dbReference>
<feature type="compositionally biased region" description="Polar residues" evidence="3">
    <location>
        <begin position="1024"/>
        <end position="1039"/>
    </location>
</feature>
<feature type="region of interest" description="Disordered" evidence="3">
    <location>
        <begin position="982"/>
        <end position="1049"/>
    </location>
</feature>
<evidence type="ECO:0000256" key="2">
    <source>
        <dbReference type="ARBA" id="ARBA00023319"/>
    </source>
</evidence>
<dbReference type="eggNOG" id="ENOG502QUZM">
    <property type="taxonomic scope" value="Eukaryota"/>
</dbReference>
<dbReference type="Gene3D" id="3.40.50.1460">
    <property type="match status" value="1"/>
</dbReference>
<evidence type="ECO:0000313" key="7">
    <source>
        <dbReference type="Proteomes" id="UP000031443"/>
    </source>
</evidence>
<dbReference type="InterPro" id="IPR041077">
    <property type="entry name" value="MALT1_Ig"/>
</dbReference>
<feature type="compositionally biased region" description="Acidic residues" evidence="3">
    <location>
        <begin position="1312"/>
        <end position="1324"/>
    </location>
</feature>
<dbReference type="FunFam" id="2.60.40.10:FF:000032">
    <property type="entry name" value="palladin isoform X1"/>
    <property type="match status" value="1"/>
</dbReference>
<evidence type="ECO:0000313" key="6">
    <source>
        <dbReference type="EMBL" id="EMP30169.1"/>
    </source>
</evidence>
<gene>
    <name evidence="6" type="ORF">UY3_12681</name>
</gene>
<dbReference type="SMART" id="SM00408">
    <property type="entry name" value="IGc2"/>
    <property type="match status" value="1"/>
</dbReference>
<keyword evidence="1" id="KW-1015">Disulfide bond</keyword>
<dbReference type="SMART" id="SM00409">
    <property type="entry name" value="IG"/>
    <property type="match status" value="2"/>
</dbReference>
<feature type="domain" description="Ig-like" evidence="5">
    <location>
        <begin position="5"/>
        <end position="79"/>
    </location>
</feature>
<dbReference type="GO" id="GO:0004197">
    <property type="term" value="F:cysteine-type endopeptidase activity"/>
    <property type="evidence" value="ECO:0007669"/>
    <property type="project" value="InterPro"/>
</dbReference>
<dbReference type="SUPFAM" id="SSF48726">
    <property type="entry name" value="Immunoglobulin"/>
    <property type="match status" value="2"/>
</dbReference>
<evidence type="ECO:0000259" key="4">
    <source>
        <dbReference type="PROSITE" id="PS50208"/>
    </source>
</evidence>
<protein>
    <recommendedName>
        <fullName evidence="8">Mucosa-associated lymphoid tissue lymphoma translocation protein 1</fullName>
    </recommendedName>
</protein>
<dbReference type="STRING" id="8469.M7AZI4"/>